<evidence type="ECO:0000313" key="3">
    <source>
        <dbReference type="Proteomes" id="UP001576776"/>
    </source>
</evidence>
<organism evidence="2 3">
    <name type="scientific">Floridaenema fluviatile BLCC-F154</name>
    <dbReference type="NCBI Taxonomy" id="3153640"/>
    <lineage>
        <taxon>Bacteria</taxon>
        <taxon>Bacillati</taxon>
        <taxon>Cyanobacteriota</taxon>
        <taxon>Cyanophyceae</taxon>
        <taxon>Oscillatoriophycideae</taxon>
        <taxon>Aerosakkonematales</taxon>
        <taxon>Aerosakkonemataceae</taxon>
        <taxon>Floridanema</taxon>
        <taxon>Floridanema fluviatile</taxon>
    </lineage>
</organism>
<dbReference type="SMART" id="SM00244">
    <property type="entry name" value="PHB"/>
    <property type="match status" value="1"/>
</dbReference>
<dbReference type="CDD" id="cd08829">
    <property type="entry name" value="SPFH_paraslipin"/>
    <property type="match status" value="1"/>
</dbReference>
<dbReference type="PRINTS" id="PR00721">
    <property type="entry name" value="STOMATIN"/>
</dbReference>
<dbReference type="SUPFAM" id="SSF117892">
    <property type="entry name" value="Band 7/SPFH domain"/>
    <property type="match status" value="1"/>
</dbReference>
<dbReference type="InterPro" id="IPR001972">
    <property type="entry name" value="Stomatin_HflK_fam"/>
</dbReference>
<dbReference type="InterPro" id="IPR001107">
    <property type="entry name" value="Band_7"/>
</dbReference>
<dbReference type="InterPro" id="IPR050710">
    <property type="entry name" value="Band7/mec-2_domain"/>
</dbReference>
<dbReference type="InterPro" id="IPR036013">
    <property type="entry name" value="Band_7/SPFH_dom_sf"/>
</dbReference>
<dbReference type="Proteomes" id="UP001576776">
    <property type="component" value="Unassembled WGS sequence"/>
</dbReference>
<accession>A0ABV4YHX5</accession>
<dbReference type="PANTHER" id="PTHR43327">
    <property type="entry name" value="STOMATIN-LIKE PROTEIN 2, MITOCHONDRIAL"/>
    <property type="match status" value="1"/>
</dbReference>
<dbReference type="Gene3D" id="3.30.479.30">
    <property type="entry name" value="Band 7 domain"/>
    <property type="match status" value="1"/>
</dbReference>
<dbReference type="EMBL" id="JBHFNS010000084">
    <property type="protein sequence ID" value="MFB2938123.1"/>
    <property type="molecule type" value="Genomic_DNA"/>
</dbReference>
<dbReference type="Pfam" id="PF01145">
    <property type="entry name" value="Band_7"/>
    <property type="match status" value="1"/>
</dbReference>
<evidence type="ECO:0000313" key="2">
    <source>
        <dbReference type="EMBL" id="MFB2938123.1"/>
    </source>
</evidence>
<proteinExistence type="predicted"/>
<feature type="domain" description="Band 7" evidence="1">
    <location>
        <begin position="20"/>
        <end position="175"/>
    </location>
</feature>
<keyword evidence="3" id="KW-1185">Reference proteome</keyword>
<protein>
    <submittedName>
        <fullName evidence="2">SPFH domain-containing protein</fullName>
    </submittedName>
</protein>
<evidence type="ECO:0000259" key="1">
    <source>
        <dbReference type="SMART" id="SM00244"/>
    </source>
</evidence>
<dbReference type="PANTHER" id="PTHR43327:SF10">
    <property type="entry name" value="STOMATIN-LIKE PROTEIN 2, MITOCHONDRIAL"/>
    <property type="match status" value="1"/>
</dbReference>
<sequence>MNPLALFTFLTIAGATTLASSVKIVRQGDEAVVEMLGKYEGKKLEPGLTFLIPYIENVAYKQTTREQILEMRPLDCITEDKTCIITNFVVFWRITDIERAYYKVQDLKAAMMNLLISNIRSQIATMELDRVFTARAEINEALVEQLDIATEAWGVKVTRVEMLGFTITNKLLHEALKTPAKTGGNVSKDYVSIRQA</sequence>
<comment type="caution">
    <text evidence="2">The sequence shown here is derived from an EMBL/GenBank/DDBJ whole genome shotgun (WGS) entry which is preliminary data.</text>
</comment>
<reference evidence="2 3" key="1">
    <citation type="submission" date="2024-09" db="EMBL/GenBank/DDBJ databases">
        <title>Floridaenema gen nov. (Aerosakkonemataceae, Aerosakkonematales ord. nov., Cyanobacteria) from benthic tropical and subtropical fresh waters, with the description of four new species.</title>
        <authorList>
            <person name="Moretto J.A."/>
            <person name="Berthold D.E."/>
            <person name="Lefler F.W."/>
            <person name="Huang I.-S."/>
            <person name="Laughinghouse H. IV."/>
        </authorList>
    </citation>
    <scope>NUCLEOTIDE SEQUENCE [LARGE SCALE GENOMIC DNA]</scope>
    <source>
        <strain evidence="2 3">BLCC-F154</strain>
    </source>
</reference>
<gene>
    <name evidence="2" type="ORF">ACE1B6_22990</name>
</gene>
<dbReference type="RefSeq" id="WP_413259607.1">
    <property type="nucleotide sequence ID" value="NZ_JBHFNS010000084.1"/>
</dbReference>
<name>A0ABV4YHX5_9CYAN</name>